<proteinExistence type="predicted"/>
<gene>
    <name evidence="1" type="ORF">DARMORV10_C02P26940.1</name>
</gene>
<accession>A0A816K3V0</accession>
<dbReference type="AlphaFoldDB" id="A0A816K3V0"/>
<dbReference type="EMBL" id="HG994366">
    <property type="protein sequence ID" value="CAF1906738.1"/>
    <property type="molecule type" value="Genomic_DNA"/>
</dbReference>
<protein>
    <submittedName>
        <fullName evidence="1">(rape) hypothetical protein</fullName>
    </submittedName>
</protein>
<evidence type="ECO:0000313" key="1">
    <source>
        <dbReference type="EMBL" id="CAF1906738.1"/>
    </source>
</evidence>
<organism evidence="1">
    <name type="scientific">Brassica napus</name>
    <name type="common">Rape</name>
    <dbReference type="NCBI Taxonomy" id="3708"/>
    <lineage>
        <taxon>Eukaryota</taxon>
        <taxon>Viridiplantae</taxon>
        <taxon>Streptophyta</taxon>
        <taxon>Embryophyta</taxon>
        <taxon>Tracheophyta</taxon>
        <taxon>Spermatophyta</taxon>
        <taxon>Magnoliopsida</taxon>
        <taxon>eudicotyledons</taxon>
        <taxon>Gunneridae</taxon>
        <taxon>Pentapetalae</taxon>
        <taxon>rosids</taxon>
        <taxon>malvids</taxon>
        <taxon>Brassicales</taxon>
        <taxon>Brassicaceae</taxon>
        <taxon>Brassiceae</taxon>
        <taxon>Brassica</taxon>
    </lineage>
</organism>
<name>A0A816K3V0_BRANA</name>
<dbReference type="Proteomes" id="UP001295469">
    <property type="component" value="Chromosome C02"/>
</dbReference>
<reference evidence="1" key="1">
    <citation type="submission" date="2021-01" db="EMBL/GenBank/DDBJ databases">
        <authorList>
            <consortium name="Genoscope - CEA"/>
            <person name="William W."/>
        </authorList>
    </citation>
    <scope>NUCLEOTIDE SEQUENCE</scope>
</reference>
<sequence length="96" mass="10620">MEVCILIYNCFVILWSDSFEAEDATDVISMIFRSADWILASRYKVTKSHVSSAAVILASTHLSPASSLLSFYLRGVKHMHGSQIKGVDYDGANSVF</sequence>